<feature type="domain" description="T-box" evidence="7">
    <location>
        <begin position="1"/>
        <end position="85"/>
    </location>
</feature>
<dbReference type="AlphaFoldDB" id="A0A3S5C467"/>
<evidence type="ECO:0000256" key="1">
    <source>
        <dbReference type="ARBA" id="ARBA00004123"/>
    </source>
</evidence>
<sequence>MLGVSGLEKRAKYIMLLDIIAMDDCRYKFHNSQWLVAGKADPEMPKRMYIHPDSPATGEQWMQKIISFHKLKLTNNISDKHGFVMTFTPAQVTRGGKRIHEKL</sequence>
<evidence type="ECO:0000256" key="6">
    <source>
        <dbReference type="PROSITE-ProRule" id="PRU00201"/>
    </source>
</evidence>
<reference evidence="8" key="1">
    <citation type="submission" date="2018-11" db="EMBL/GenBank/DDBJ databases">
        <authorList>
            <consortium name="Pathogen Informatics"/>
        </authorList>
    </citation>
    <scope>NUCLEOTIDE SEQUENCE</scope>
</reference>
<dbReference type="PANTHER" id="PTHR11267">
    <property type="entry name" value="T-BOX PROTEIN-RELATED"/>
    <property type="match status" value="1"/>
</dbReference>
<dbReference type="Proteomes" id="UP000784294">
    <property type="component" value="Unassembled WGS sequence"/>
</dbReference>
<dbReference type="SUPFAM" id="SSF49417">
    <property type="entry name" value="p53-like transcription factors"/>
    <property type="match status" value="1"/>
</dbReference>
<keyword evidence="5 6" id="KW-0539">Nucleus</keyword>
<keyword evidence="2" id="KW-0805">Transcription regulation</keyword>
<dbReference type="GO" id="GO:0001708">
    <property type="term" value="P:cell fate specification"/>
    <property type="evidence" value="ECO:0007669"/>
    <property type="project" value="TreeGrafter"/>
</dbReference>
<dbReference type="SMART" id="SM00425">
    <property type="entry name" value="TBOX"/>
    <property type="match status" value="1"/>
</dbReference>
<dbReference type="GO" id="GO:0045893">
    <property type="term" value="P:positive regulation of DNA-templated transcription"/>
    <property type="evidence" value="ECO:0007669"/>
    <property type="project" value="InterPro"/>
</dbReference>
<evidence type="ECO:0000256" key="2">
    <source>
        <dbReference type="ARBA" id="ARBA00023015"/>
    </source>
</evidence>
<comment type="caution">
    <text evidence="6">Lacks conserved residue(s) required for the propagation of feature annotation.</text>
</comment>
<dbReference type="GO" id="GO:0005634">
    <property type="term" value="C:nucleus"/>
    <property type="evidence" value="ECO:0007669"/>
    <property type="project" value="UniProtKB-SubCell"/>
</dbReference>
<proteinExistence type="predicted"/>
<dbReference type="GO" id="GO:0000981">
    <property type="term" value="F:DNA-binding transcription factor activity, RNA polymerase II-specific"/>
    <property type="evidence" value="ECO:0007669"/>
    <property type="project" value="TreeGrafter"/>
</dbReference>
<evidence type="ECO:0000313" key="8">
    <source>
        <dbReference type="EMBL" id="VEL34145.1"/>
    </source>
</evidence>
<dbReference type="PROSITE" id="PS50252">
    <property type="entry name" value="TBOX_3"/>
    <property type="match status" value="1"/>
</dbReference>
<dbReference type="InterPro" id="IPR036960">
    <property type="entry name" value="T-box_sf"/>
</dbReference>
<dbReference type="EMBL" id="CAAALY010247072">
    <property type="protein sequence ID" value="VEL34145.1"/>
    <property type="molecule type" value="Genomic_DNA"/>
</dbReference>
<dbReference type="InterPro" id="IPR001699">
    <property type="entry name" value="TF_T-box"/>
</dbReference>
<dbReference type="InterPro" id="IPR008967">
    <property type="entry name" value="p53-like_TF_DNA-bd_sf"/>
</dbReference>
<comment type="subcellular location">
    <subcellularLocation>
        <location evidence="1 6">Nucleus</location>
    </subcellularLocation>
</comment>
<keyword evidence="4" id="KW-0804">Transcription</keyword>
<gene>
    <name evidence="8" type="ORF">PXEA_LOCUS27585</name>
</gene>
<name>A0A3S5C467_9PLAT</name>
<organism evidence="8 9">
    <name type="scientific">Protopolystoma xenopodis</name>
    <dbReference type="NCBI Taxonomy" id="117903"/>
    <lineage>
        <taxon>Eukaryota</taxon>
        <taxon>Metazoa</taxon>
        <taxon>Spiralia</taxon>
        <taxon>Lophotrochozoa</taxon>
        <taxon>Platyhelminthes</taxon>
        <taxon>Monogenea</taxon>
        <taxon>Polyopisthocotylea</taxon>
        <taxon>Polystomatidea</taxon>
        <taxon>Polystomatidae</taxon>
        <taxon>Protopolystoma</taxon>
    </lineage>
</organism>
<dbReference type="PROSITE" id="PS01264">
    <property type="entry name" value="TBOX_2"/>
    <property type="match status" value="1"/>
</dbReference>
<evidence type="ECO:0000256" key="3">
    <source>
        <dbReference type="ARBA" id="ARBA00023125"/>
    </source>
</evidence>
<dbReference type="GO" id="GO:0000785">
    <property type="term" value="C:chromatin"/>
    <property type="evidence" value="ECO:0007669"/>
    <property type="project" value="TreeGrafter"/>
</dbReference>
<evidence type="ECO:0000259" key="7">
    <source>
        <dbReference type="PROSITE" id="PS50252"/>
    </source>
</evidence>
<dbReference type="Gene3D" id="2.60.40.820">
    <property type="entry name" value="Transcription factor, T-box"/>
    <property type="match status" value="1"/>
</dbReference>
<dbReference type="PRINTS" id="PR00937">
    <property type="entry name" value="TBOX"/>
</dbReference>
<dbReference type="OrthoDB" id="7442607at2759"/>
<dbReference type="InterPro" id="IPR046360">
    <property type="entry name" value="T-box_DNA-bd"/>
</dbReference>
<evidence type="ECO:0000256" key="4">
    <source>
        <dbReference type="ARBA" id="ARBA00023163"/>
    </source>
</evidence>
<accession>A0A3S5C467</accession>
<dbReference type="PANTHER" id="PTHR11267:SF181">
    <property type="entry name" value="OPTOMOTOR-BLIND PROTEIN"/>
    <property type="match status" value="1"/>
</dbReference>
<comment type="caution">
    <text evidence="8">The sequence shown here is derived from an EMBL/GenBank/DDBJ whole genome shotgun (WGS) entry which is preliminary data.</text>
</comment>
<keyword evidence="3 6" id="KW-0238">DNA-binding</keyword>
<dbReference type="Pfam" id="PF00907">
    <property type="entry name" value="T-box"/>
    <property type="match status" value="1"/>
</dbReference>
<evidence type="ECO:0000313" key="9">
    <source>
        <dbReference type="Proteomes" id="UP000784294"/>
    </source>
</evidence>
<dbReference type="GO" id="GO:0000978">
    <property type="term" value="F:RNA polymerase II cis-regulatory region sequence-specific DNA binding"/>
    <property type="evidence" value="ECO:0007669"/>
    <property type="project" value="InterPro"/>
</dbReference>
<evidence type="ECO:0000256" key="5">
    <source>
        <dbReference type="ARBA" id="ARBA00023242"/>
    </source>
</evidence>
<protein>
    <recommendedName>
        <fullName evidence="7">T-box domain-containing protein</fullName>
    </recommendedName>
</protein>
<keyword evidence="9" id="KW-1185">Reference proteome</keyword>
<dbReference type="InterPro" id="IPR018186">
    <property type="entry name" value="TF_T-box_CS"/>
</dbReference>